<evidence type="ECO:0000313" key="5">
    <source>
        <dbReference type="EMBL" id="ORY81422.1"/>
    </source>
</evidence>
<dbReference type="OrthoDB" id="5325318at2759"/>
<comment type="similarity">
    <text evidence="1">Belongs to the short-chain dehydrogenases/reductases (SDR) family.</text>
</comment>
<evidence type="ECO:0000256" key="3">
    <source>
        <dbReference type="ARBA" id="ARBA00023002"/>
    </source>
</evidence>
<dbReference type="GO" id="GO:0005975">
    <property type="term" value="P:carbohydrate metabolic process"/>
    <property type="evidence" value="ECO:0007669"/>
    <property type="project" value="UniProtKB-ARBA"/>
</dbReference>
<dbReference type="RefSeq" id="XP_040724798.1">
    <property type="nucleotide sequence ID" value="XM_040871941.1"/>
</dbReference>
<evidence type="ECO:0000256" key="2">
    <source>
        <dbReference type="ARBA" id="ARBA00022857"/>
    </source>
</evidence>
<evidence type="ECO:0000313" key="6">
    <source>
        <dbReference type="Proteomes" id="UP000193685"/>
    </source>
</evidence>
<dbReference type="GeneID" id="63788540"/>
<dbReference type="EMBL" id="MCFI01000011">
    <property type="protein sequence ID" value="ORY81422.1"/>
    <property type="molecule type" value="Genomic_DNA"/>
</dbReference>
<dbReference type="SUPFAM" id="SSF51735">
    <property type="entry name" value="NAD(P)-binding Rossmann-fold domains"/>
    <property type="match status" value="1"/>
</dbReference>
<keyword evidence="3" id="KW-0560">Oxidoreductase</keyword>
<dbReference type="AlphaFoldDB" id="A0A1Y2FBX9"/>
<dbReference type="PRINTS" id="PR00080">
    <property type="entry name" value="SDRFAMILY"/>
</dbReference>
<dbReference type="InterPro" id="IPR036291">
    <property type="entry name" value="NAD(P)-bd_dom_sf"/>
</dbReference>
<protein>
    <submittedName>
        <fullName evidence="5">Uncharacterized protein</fullName>
    </submittedName>
</protein>
<dbReference type="GO" id="GO:0050085">
    <property type="term" value="F:mannitol 2-dehydrogenase (NADP+) activity"/>
    <property type="evidence" value="ECO:0007669"/>
    <property type="project" value="UniProtKB-ARBA"/>
</dbReference>
<reference evidence="5 6" key="1">
    <citation type="submission" date="2016-07" db="EMBL/GenBank/DDBJ databases">
        <title>Pervasive Adenine N6-methylation of Active Genes in Fungi.</title>
        <authorList>
            <consortium name="DOE Joint Genome Institute"/>
            <person name="Mondo S.J."/>
            <person name="Dannebaum R.O."/>
            <person name="Kuo R.C."/>
            <person name="Labutti K."/>
            <person name="Haridas S."/>
            <person name="Kuo A."/>
            <person name="Salamov A."/>
            <person name="Ahrendt S.R."/>
            <person name="Lipzen A."/>
            <person name="Sullivan W."/>
            <person name="Andreopoulos W.B."/>
            <person name="Clum A."/>
            <person name="Lindquist E."/>
            <person name="Daum C."/>
            <person name="Ramamoorthy G.K."/>
            <person name="Gryganskyi A."/>
            <person name="Culley D."/>
            <person name="Magnuson J.K."/>
            <person name="James T.Y."/>
            <person name="O'Malley M.A."/>
            <person name="Stajich J.E."/>
            <person name="Spatafora J.W."/>
            <person name="Visel A."/>
            <person name="Grigoriev I.V."/>
        </authorList>
    </citation>
    <scope>NUCLEOTIDE SEQUENCE [LARGE SCALE GENOMIC DNA]</scope>
    <source>
        <strain evidence="5 6">12-1054</strain>
    </source>
</reference>
<dbReference type="OMA" id="GKAMTKY"/>
<name>A0A1Y2FBX9_PROLT</name>
<dbReference type="STRING" id="56484.A0A1Y2FBX9"/>
<dbReference type="FunFam" id="3.40.50.720:FF:000090">
    <property type="entry name" value="NADP-dependent mannitol dehydrogenase"/>
    <property type="match status" value="1"/>
</dbReference>
<dbReference type="InterPro" id="IPR020904">
    <property type="entry name" value="Sc_DH/Rdtase_CS"/>
</dbReference>
<dbReference type="Proteomes" id="UP000193685">
    <property type="component" value="Unassembled WGS sequence"/>
</dbReference>
<evidence type="ECO:0000256" key="4">
    <source>
        <dbReference type="SAM" id="MobiDB-lite"/>
    </source>
</evidence>
<accession>A0A1Y2FBX9</accession>
<gene>
    <name evidence="5" type="ORF">BCR37DRAFT_402850</name>
</gene>
<keyword evidence="2" id="KW-0521">NADP</keyword>
<sequence>MALSDANMASSAVDPTRPTRPEIPAAFKKFSLEGKVAVITGGARGLGFSMAQAISSCNLAGIAILDVLQEAGDEAAAALHAEFGIPSAFYKIDVRDEKAVSETIQGIKHDFGRVDILICSAGICDNIKAENYEADRFRRVMDINVTGSFLCAQACAREMIEQKQGGSIIFIASMSGHIVNYPQPQSAYNASKAAVLMLAKSLAAEWSPYAIRVNTISPGYMATKLTDTEAFRELKTTWAARTPLGRLGQDYELNGIAQFLASDASSFSTGADYLIDGGYTIM</sequence>
<dbReference type="PANTHER" id="PTHR43008">
    <property type="entry name" value="BENZIL REDUCTASE"/>
    <property type="match status" value="1"/>
</dbReference>
<dbReference type="Pfam" id="PF13561">
    <property type="entry name" value="adh_short_C2"/>
    <property type="match status" value="1"/>
</dbReference>
<dbReference type="Gene3D" id="3.40.50.720">
    <property type="entry name" value="NAD(P)-binding Rossmann-like Domain"/>
    <property type="match status" value="1"/>
</dbReference>
<dbReference type="InterPro" id="IPR002347">
    <property type="entry name" value="SDR_fam"/>
</dbReference>
<dbReference type="GO" id="GO:0044281">
    <property type="term" value="P:small molecule metabolic process"/>
    <property type="evidence" value="ECO:0007669"/>
    <property type="project" value="UniProtKB-ARBA"/>
</dbReference>
<keyword evidence="6" id="KW-1185">Reference proteome</keyword>
<dbReference type="GO" id="GO:0050664">
    <property type="term" value="F:oxidoreductase activity, acting on NAD(P)H, oxygen as acceptor"/>
    <property type="evidence" value="ECO:0007669"/>
    <property type="project" value="TreeGrafter"/>
</dbReference>
<evidence type="ECO:0000256" key="1">
    <source>
        <dbReference type="ARBA" id="ARBA00006484"/>
    </source>
</evidence>
<dbReference type="PANTHER" id="PTHR43008:SF4">
    <property type="entry name" value="CHAIN DEHYDROGENASE, PUTATIVE (AFU_ORTHOLOGUE AFUA_4G08710)-RELATED"/>
    <property type="match status" value="1"/>
</dbReference>
<proteinExistence type="inferred from homology"/>
<dbReference type="PROSITE" id="PS00061">
    <property type="entry name" value="ADH_SHORT"/>
    <property type="match status" value="1"/>
</dbReference>
<dbReference type="PRINTS" id="PR00081">
    <property type="entry name" value="GDHRDH"/>
</dbReference>
<feature type="region of interest" description="Disordered" evidence="4">
    <location>
        <begin position="1"/>
        <end position="20"/>
    </location>
</feature>
<comment type="caution">
    <text evidence="5">The sequence shown here is derived from an EMBL/GenBank/DDBJ whole genome shotgun (WGS) entry which is preliminary data.</text>
</comment>
<organism evidence="5 6">
    <name type="scientific">Protomyces lactucae-debilis</name>
    <dbReference type="NCBI Taxonomy" id="2754530"/>
    <lineage>
        <taxon>Eukaryota</taxon>
        <taxon>Fungi</taxon>
        <taxon>Dikarya</taxon>
        <taxon>Ascomycota</taxon>
        <taxon>Taphrinomycotina</taxon>
        <taxon>Taphrinomycetes</taxon>
        <taxon>Taphrinales</taxon>
        <taxon>Protomycetaceae</taxon>
        <taxon>Protomyces</taxon>
    </lineage>
</organism>